<name>A0A1R3IZY2_COCAP</name>
<keyword evidence="3" id="KW-1185">Reference proteome</keyword>
<accession>A0A1R3IZY2</accession>
<dbReference type="Gramene" id="OMO88149">
    <property type="protein sequence ID" value="OMO88149"/>
    <property type="gene ID" value="CCACVL1_08547"/>
</dbReference>
<reference evidence="2 3" key="1">
    <citation type="submission" date="2013-09" db="EMBL/GenBank/DDBJ databases">
        <title>Corchorus capsularis genome sequencing.</title>
        <authorList>
            <person name="Alam M."/>
            <person name="Haque M.S."/>
            <person name="Islam M.S."/>
            <person name="Emdad E.M."/>
            <person name="Islam M.M."/>
            <person name="Ahmed B."/>
            <person name="Halim A."/>
            <person name="Hossen Q.M.M."/>
            <person name="Hossain M.Z."/>
            <person name="Ahmed R."/>
            <person name="Khan M.M."/>
            <person name="Islam R."/>
            <person name="Rashid M.M."/>
            <person name="Khan S.A."/>
            <person name="Rahman M.S."/>
            <person name="Alam M."/>
        </authorList>
    </citation>
    <scope>NUCLEOTIDE SEQUENCE [LARGE SCALE GENOMIC DNA]</scope>
    <source>
        <strain evidence="3">cv. CVL-1</strain>
        <tissue evidence="2">Whole seedling</tissue>
    </source>
</reference>
<feature type="region of interest" description="Disordered" evidence="1">
    <location>
        <begin position="1"/>
        <end position="45"/>
    </location>
</feature>
<sequence>MASSSQGEMPSIGPHPSSQNSVFEEKPEAGKQNPPSEKGGEVNFGGTLIRRAVSDSHALSKALLEDSIPGLAADYDDEENSVGLTSLESAFVYGPNSPRKKGASISDYSLVSALSESVSQDYQQSVEEPARAKTAKRNSWQHSRDRKAQYIAELERTINILQVIAPGYLLVL</sequence>
<comment type="caution">
    <text evidence="2">The sequence shown here is derived from an EMBL/GenBank/DDBJ whole genome shotgun (WGS) entry which is preliminary data.</text>
</comment>
<dbReference type="EMBL" id="AWWV01009077">
    <property type="protein sequence ID" value="OMO88149.1"/>
    <property type="molecule type" value="Genomic_DNA"/>
</dbReference>
<dbReference type="OrthoDB" id="992966at2759"/>
<dbReference type="AlphaFoldDB" id="A0A1R3IZY2"/>
<gene>
    <name evidence="2" type="ORF">CCACVL1_08547</name>
</gene>
<dbReference type="OMA" id="KRNSWQH"/>
<dbReference type="Proteomes" id="UP000188268">
    <property type="component" value="Unassembled WGS sequence"/>
</dbReference>
<organism evidence="2 3">
    <name type="scientific">Corchorus capsularis</name>
    <name type="common">Jute</name>
    <dbReference type="NCBI Taxonomy" id="210143"/>
    <lineage>
        <taxon>Eukaryota</taxon>
        <taxon>Viridiplantae</taxon>
        <taxon>Streptophyta</taxon>
        <taxon>Embryophyta</taxon>
        <taxon>Tracheophyta</taxon>
        <taxon>Spermatophyta</taxon>
        <taxon>Magnoliopsida</taxon>
        <taxon>eudicotyledons</taxon>
        <taxon>Gunneridae</taxon>
        <taxon>Pentapetalae</taxon>
        <taxon>rosids</taxon>
        <taxon>malvids</taxon>
        <taxon>Malvales</taxon>
        <taxon>Malvaceae</taxon>
        <taxon>Grewioideae</taxon>
        <taxon>Apeibeae</taxon>
        <taxon>Corchorus</taxon>
    </lineage>
</organism>
<evidence type="ECO:0000313" key="2">
    <source>
        <dbReference type="EMBL" id="OMO88149.1"/>
    </source>
</evidence>
<dbReference type="STRING" id="210143.A0A1R3IZY2"/>
<evidence type="ECO:0000313" key="3">
    <source>
        <dbReference type="Proteomes" id="UP000188268"/>
    </source>
</evidence>
<proteinExistence type="predicted"/>
<protein>
    <submittedName>
        <fullName evidence="2">Uncharacterized protein</fullName>
    </submittedName>
</protein>
<evidence type="ECO:0000256" key="1">
    <source>
        <dbReference type="SAM" id="MobiDB-lite"/>
    </source>
</evidence>